<dbReference type="Pfam" id="PF02037">
    <property type="entry name" value="SAP"/>
    <property type="match status" value="1"/>
</dbReference>
<proteinExistence type="predicted"/>
<organism evidence="3 4">
    <name type="scientific">Hesseltinella vesiculosa</name>
    <dbReference type="NCBI Taxonomy" id="101127"/>
    <lineage>
        <taxon>Eukaryota</taxon>
        <taxon>Fungi</taxon>
        <taxon>Fungi incertae sedis</taxon>
        <taxon>Mucoromycota</taxon>
        <taxon>Mucoromycotina</taxon>
        <taxon>Mucoromycetes</taxon>
        <taxon>Mucorales</taxon>
        <taxon>Cunninghamellaceae</taxon>
        <taxon>Hesseltinella</taxon>
    </lineage>
</organism>
<evidence type="ECO:0000256" key="1">
    <source>
        <dbReference type="SAM" id="MobiDB-lite"/>
    </source>
</evidence>
<accession>A0A1X2GCE3</accession>
<protein>
    <recommendedName>
        <fullName evidence="2">SAP domain-containing protein</fullName>
    </recommendedName>
</protein>
<sequence length="276" mass="30577">MKKSKLIALAKEQQLDVDGTKNDLIDRLLADEPSDDPEPPASLPLDQEAGESEDMDLTEELQDKPEQSPKEETPAPTVMDTIDPEIDSNENELDQAWVEAFDLKVNNRGTTGIGGLRKQRARVQHETVSPMDGHVQHPPQSQPTTPPAVSSQHRPKQPDLSPPQPPSQQHSVSEDFDDPDVNQDWVKGFERRVLRPSSSYVDRIKRNDVATPLHTTTLPPSTDASSPIPTDEQQQNPSESISGRDKAINWAIGVSLASWYVTGEEGLRSIWTSLFS</sequence>
<dbReference type="EMBL" id="MCGT01000023">
    <property type="protein sequence ID" value="ORX50557.1"/>
    <property type="molecule type" value="Genomic_DNA"/>
</dbReference>
<reference evidence="3 4" key="1">
    <citation type="submission" date="2016-07" db="EMBL/GenBank/DDBJ databases">
        <title>Pervasive Adenine N6-methylation of Active Genes in Fungi.</title>
        <authorList>
            <consortium name="DOE Joint Genome Institute"/>
            <person name="Mondo S.J."/>
            <person name="Dannebaum R.O."/>
            <person name="Kuo R.C."/>
            <person name="Labutti K."/>
            <person name="Haridas S."/>
            <person name="Kuo A."/>
            <person name="Salamov A."/>
            <person name="Ahrendt S.R."/>
            <person name="Lipzen A."/>
            <person name="Sullivan W."/>
            <person name="Andreopoulos W.B."/>
            <person name="Clum A."/>
            <person name="Lindquist E."/>
            <person name="Daum C."/>
            <person name="Ramamoorthy G.K."/>
            <person name="Gryganskyi A."/>
            <person name="Culley D."/>
            <person name="Magnuson J.K."/>
            <person name="James T.Y."/>
            <person name="O'Malley M.A."/>
            <person name="Stajich J.E."/>
            <person name="Spatafora J.W."/>
            <person name="Visel A."/>
            <person name="Grigoriev I.V."/>
        </authorList>
    </citation>
    <scope>NUCLEOTIDE SEQUENCE [LARGE SCALE GENOMIC DNA]</scope>
    <source>
        <strain evidence="3 4">NRRL 3301</strain>
    </source>
</reference>
<evidence type="ECO:0000259" key="2">
    <source>
        <dbReference type="Pfam" id="PF02037"/>
    </source>
</evidence>
<dbReference type="OrthoDB" id="2290844at2759"/>
<feature type="region of interest" description="Disordered" evidence="1">
    <location>
        <begin position="29"/>
        <end position="92"/>
    </location>
</feature>
<feature type="compositionally biased region" description="Low complexity" evidence="1">
    <location>
        <begin position="211"/>
        <end position="222"/>
    </location>
</feature>
<feature type="domain" description="SAP" evidence="2">
    <location>
        <begin position="1"/>
        <end position="29"/>
    </location>
</feature>
<dbReference type="AlphaFoldDB" id="A0A1X2GCE3"/>
<evidence type="ECO:0000313" key="3">
    <source>
        <dbReference type="EMBL" id="ORX50557.1"/>
    </source>
</evidence>
<feature type="region of interest" description="Disordered" evidence="1">
    <location>
        <begin position="107"/>
        <end position="188"/>
    </location>
</feature>
<feature type="compositionally biased region" description="Acidic residues" evidence="1">
    <location>
        <begin position="82"/>
        <end position="92"/>
    </location>
</feature>
<feature type="compositionally biased region" description="Acidic residues" evidence="1">
    <location>
        <begin position="48"/>
        <end position="60"/>
    </location>
</feature>
<evidence type="ECO:0000313" key="4">
    <source>
        <dbReference type="Proteomes" id="UP000242146"/>
    </source>
</evidence>
<dbReference type="Gene3D" id="1.10.720.30">
    <property type="entry name" value="SAP domain"/>
    <property type="match status" value="1"/>
</dbReference>
<feature type="compositionally biased region" description="Polar residues" evidence="1">
    <location>
        <begin position="223"/>
        <end position="241"/>
    </location>
</feature>
<dbReference type="InterPro" id="IPR036361">
    <property type="entry name" value="SAP_dom_sf"/>
</dbReference>
<feature type="region of interest" description="Disordered" evidence="1">
    <location>
        <begin position="205"/>
        <end position="243"/>
    </location>
</feature>
<dbReference type="Proteomes" id="UP000242146">
    <property type="component" value="Unassembled WGS sequence"/>
</dbReference>
<comment type="caution">
    <text evidence="3">The sequence shown here is derived from an EMBL/GenBank/DDBJ whole genome shotgun (WGS) entry which is preliminary data.</text>
</comment>
<keyword evidence="4" id="KW-1185">Reference proteome</keyword>
<feature type="compositionally biased region" description="Basic and acidic residues" evidence="1">
    <location>
        <begin position="61"/>
        <end position="73"/>
    </location>
</feature>
<gene>
    <name evidence="3" type="ORF">DM01DRAFT_1337718</name>
</gene>
<dbReference type="InterPro" id="IPR003034">
    <property type="entry name" value="SAP_dom"/>
</dbReference>
<name>A0A1X2GCE3_9FUNG</name>